<dbReference type="AlphaFoldDB" id="A0A4Q4GU97"/>
<dbReference type="PROSITE" id="PS50977">
    <property type="entry name" value="HTH_TETR_2"/>
    <property type="match status" value="1"/>
</dbReference>
<dbReference type="OrthoDB" id="270177at2"/>
<keyword evidence="1" id="KW-0805">Transcription regulation</keyword>
<dbReference type="InterPro" id="IPR009057">
    <property type="entry name" value="Homeodomain-like_sf"/>
</dbReference>
<dbReference type="PANTHER" id="PTHR47506">
    <property type="entry name" value="TRANSCRIPTIONAL REGULATORY PROTEIN"/>
    <property type="match status" value="1"/>
</dbReference>
<evidence type="ECO:0000313" key="6">
    <source>
        <dbReference type="EMBL" id="QOW44642.1"/>
    </source>
</evidence>
<feature type="DNA-binding region" description="H-T-H motif" evidence="4">
    <location>
        <begin position="48"/>
        <end position="67"/>
    </location>
</feature>
<keyword evidence="3" id="KW-0804">Transcription</keyword>
<dbReference type="Proteomes" id="UP000593966">
    <property type="component" value="Chromosome"/>
</dbReference>
<reference evidence="6 7" key="1">
    <citation type="submission" date="2020-02" db="EMBL/GenBank/DDBJ databases">
        <title>Tigecycline-resistant Acinetobacter species from pigs and migratory birds.</title>
        <authorList>
            <person name="Chen C."/>
            <person name="Sun J."/>
            <person name="Liao X.-P."/>
            <person name="Liu Y.-H."/>
        </authorList>
    </citation>
    <scope>NUCLEOTIDE SEQUENCE [LARGE SCALE GENOMIC DNA]</scope>
    <source>
        <strain evidence="6 7">YH12207_T</strain>
    </source>
</reference>
<dbReference type="SUPFAM" id="SSF48498">
    <property type="entry name" value="Tetracyclin repressor-like, C-terminal domain"/>
    <property type="match status" value="1"/>
</dbReference>
<gene>
    <name evidence="6" type="ORF">G0028_01250</name>
</gene>
<organism evidence="6 7">
    <name type="scientific">Acinetobacter piscicola</name>
    <dbReference type="NCBI Taxonomy" id="2006115"/>
    <lineage>
        <taxon>Bacteria</taxon>
        <taxon>Pseudomonadati</taxon>
        <taxon>Pseudomonadota</taxon>
        <taxon>Gammaproteobacteria</taxon>
        <taxon>Moraxellales</taxon>
        <taxon>Moraxellaceae</taxon>
        <taxon>Acinetobacter</taxon>
    </lineage>
</organism>
<dbReference type="Gene3D" id="1.10.357.10">
    <property type="entry name" value="Tetracycline Repressor, domain 2"/>
    <property type="match status" value="1"/>
</dbReference>
<keyword evidence="2 4" id="KW-0238">DNA-binding</keyword>
<dbReference type="Gene3D" id="1.10.10.60">
    <property type="entry name" value="Homeodomain-like"/>
    <property type="match status" value="1"/>
</dbReference>
<evidence type="ECO:0000256" key="4">
    <source>
        <dbReference type="PROSITE-ProRule" id="PRU00335"/>
    </source>
</evidence>
<evidence type="ECO:0000313" key="7">
    <source>
        <dbReference type="Proteomes" id="UP000593966"/>
    </source>
</evidence>
<dbReference type="EMBL" id="CP048659">
    <property type="protein sequence ID" value="QOW44642.1"/>
    <property type="molecule type" value="Genomic_DNA"/>
</dbReference>
<dbReference type="RefSeq" id="WP_130074799.1">
    <property type="nucleotide sequence ID" value="NZ_CP048659.1"/>
</dbReference>
<dbReference type="Pfam" id="PF16925">
    <property type="entry name" value="TetR_C_13"/>
    <property type="match status" value="1"/>
</dbReference>
<dbReference type="InterPro" id="IPR036271">
    <property type="entry name" value="Tet_transcr_reg_TetR-rel_C_sf"/>
</dbReference>
<evidence type="ECO:0000256" key="2">
    <source>
        <dbReference type="ARBA" id="ARBA00023125"/>
    </source>
</evidence>
<dbReference type="PANTHER" id="PTHR47506:SF1">
    <property type="entry name" value="HTH-TYPE TRANSCRIPTIONAL REGULATOR YJDC"/>
    <property type="match status" value="1"/>
</dbReference>
<accession>A0A4Q4GU97</accession>
<dbReference type="InterPro" id="IPR011075">
    <property type="entry name" value="TetR_C"/>
</dbReference>
<dbReference type="GO" id="GO:0003677">
    <property type="term" value="F:DNA binding"/>
    <property type="evidence" value="ECO:0007669"/>
    <property type="project" value="UniProtKB-UniRule"/>
</dbReference>
<keyword evidence="7" id="KW-1185">Reference proteome</keyword>
<dbReference type="InterPro" id="IPR001647">
    <property type="entry name" value="HTH_TetR"/>
</dbReference>
<evidence type="ECO:0000259" key="5">
    <source>
        <dbReference type="PROSITE" id="PS50977"/>
    </source>
</evidence>
<proteinExistence type="predicted"/>
<dbReference type="SUPFAM" id="SSF46689">
    <property type="entry name" value="Homeodomain-like"/>
    <property type="match status" value="1"/>
</dbReference>
<sequence length="214" mass="24484">MADFEEQSLIEGKQSLKRGRGRPKCFNEQEALQKAMLLFWKYGYEATSMSDLTKALHLTAPSIYSSFGDKLQLFHACLDYYIEHEACALEAIFQQSTTAKIALELYLYENLKRIVQQNKPTGCMLLTATMNCSQEHTELQQDLLSKRNQVKEKIYQRLQQGVLDGDLKAETNIQAMTDYYTTVIQGLTMQARDGVGLEQLEKVVLLALKTYDLF</sequence>
<feature type="domain" description="HTH tetR-type" evidence="5">
    <location>
        <begin position="25"/>
        <end position="85"/>
    </location>
</feature>
<dbReference type="Pfam" id="PF00440">
    <property type="entry name" value="TetR_N"/>
    <property type="match status" value="1"/>
</dbReference>
<name>A0A4Q4GU97_9GAMM</name>
<evidence type="ECO:0000256" key="1">
    <source>
        <dbReference type="ARBA" id="ARBA00023015"/>
    </source>
</evidence>
<protein>
    <submittedName>
        <fullName evidence="6">TetR/AcrR family transcriptional regulator</fullName>
    </submittedName>
</protein>
<evidence type="ECO:0000256" key="3">
    <source>
        <dbReference type="ARBA" id="ARBA00023163"/>
    </source>
</evidence>